<accession>A0A3D9UKY5</accession>
<evidence type="ECO:0000259" key="7">
    <source>
        <dbReference type="Pfam" id="PF01171"/>
    </source>
</evidence>
<comment type="catalytic activity">
    <reaction evidence="5 6">
        <text>cytidine(34) in tRNA(Ile2) + L-lysine + ATP = lysidine(34) in tRNA(Ile2) + AMP + diphosphate + H(+)</text>
        <dbReference type="Rhea" id="RHEA:43744"/>
        <dbReference type="Rhea" id="RHEA-COMP:10625"/>
        <dbReference type="Rhea" id="RHEA-COMP:10670"/>
        <dbReference type="ChEBI" id="CHEBI:15378"/>
        <dbReference type="ChEBI" id="CHEBI:30616"/>
        <dbReference type="ChEBI" id="CHEBI:32551"/>
        <dbReference type="ChEBI" id="CHEBI:33019"/>
        <dbReference type="ChEBI" id="CHEBI:82748"/>
        <dbReference type="ChEBI" id="CHEBI:83665"/>
        <dbReference type="ChEBI" id="CHEBI:456215"/>
        <dbReference type="EC" id="6.3.4.19"/>
    </reaction>
</comment>
<evidence type="ECO:0000313" key="8">
    <source>
        <dbReference type="EMBL" id="REF29979.1"/>
    </source>
</evidence>
<dbReference type="GO" id="GO:0006400">
    <property type="term" value="P:tRNA modification"/>
    <property type="evidence" value="ECO:0007669"/>
    <property type="project" value="UniProtKB-UniRule"/>
</dbReference>
<evidence type="ECO:0000256" key="5">
    <source>
        <dbReference type="ARBA" id="ARBA00048539"/>
    </source>
</evidence>
<dbReference type="GO" id="GO:0005524">
    <property type="term" value="F:ATP binding"/>
    <property type="evidence" value="ECO:0007669"/>
    <property type="project" value="UniProtKB-UniRule"/>
</dbReference>
<keyword evidence="4 6" id="KW-0067">ATP-binding</keyword>
<dbReference type="GO" id="GO:0032267">
    <property type="term" value="F:tRNA(Ile)-lysidine synthase activity"/>
    <property type="evidence" value="ECO:0007669"/>
    <property type="project" value="UniProtKB-EC"/>
</dbReference>
<comment type="caution">
    <text evidence="8">The sequence shown here is derived from an EMBL/GenBank/DDBJ whole genome shotgun (WGS) entry which is preliminary data.</text>
</comment>
<keyword evidence="3 6" id="KW-0547">Nucleotide-binding</keyword>
<dbReference type="EC" id="6.3.4.19" evidence="6"/>
<dbReference type="RefSeq" id="WP_115922042.1">
    <property type="nucleotide sequence ID" value="NZ_QTUA01000001.1"/>
</dbReference>
<dbReference type="OrthoDB" id="5244702at2"/>
<dbReference type="Proteomes" id="UP000256253">
    <property type="component" value="Unassembled WGS sequence"/>
</dbReference>
<evidence type="ECO:0000256" key="1">
    <source>
        <dbReference type="ARBA" id="ARBA00022598"/>
    </source>
</evidence>
<evidence type="ECO:0000256" key="3">
    <source>
        <dbReference type="ARBA" id="ARBA00022741"/>
    </source>
</evidence>
<dbReference type="CDD" id="cd01992">
    <property type="entry name" value="TilS_N"/>
    <property type="match status" value="1"/>
</dbReference>
<dbReference type="Pfam" id="PF01171">
    <property type="entry name" value="ATP_bind_3"/>
    <property type="match status" value="1"/>
</dbReference>
<comment type="subcellular location">
    <subcellularLocation>
        <location evidence="6">Cytoplasm</location>
    </subcellularLocation>
</comment>
<feature type="binding site" evidence="6">
    <location>
        <begin position="32"/>
        <end position="37"/>
    </location>
    <ligand>
        <name>ATP</name>
        <dbReference type="ChEBI" id="CHEBI:30616"/>
    </ligand>
</feature>
<dbReference type="InterPro" id="IPR012094">
    <property type="entry name" value="tRNA_Ile_lys_synt"/>
</dbReference>
<comment type="domain">
    <text evidence="6">The N-terminal region contains the highly conserved SGGXDS motif, predicted to be a P-loop motif involved in ATP binding.</text>
</comment>
<evidence type="ECO:0000256" key="6">
    <source>
        <dbReference type="HAMAP-Rule" id="MF_01161"/>
    </source>
</evidence>
<organism evidence="8 9">
    <name type="scientific">Calidifontibacter indicus</name>
    <dbReference type="NCBI Taxonomy" id="419650"/>
    <lineage>
        <taxon>Bacteria</taxon>
        <taxon>Bacillati</taxon>
        <taxon>Actinomycetota</taxon>
        <taxon>Actinomycetes</taxon>
        <taxon>Micrococcales</taxon>
        <taxon>Dermacoccaceae</taxon>
        <taxon>Calidifontibacter</taxon>
    </lineage>
</organism>
<gene>
    <name evidence="6" type="primary">tilS</name>
    <name evidence="8" type="ORF">DFJ65_0969</name>
</gene>
<dbReference type="EMBL" id="QTUA01000001">
    <property type="protein sequence ID" value="REF29979.1"/>
    <property type="molecule type" value="Genomic_DNA"/>
</dbReference>
<dbReference type="InterPro" id="IPR011063">
    <property type="entry name" value="TilS/TtcA_N"/>
</dbReference>
<protein>
    <recommendedName>
        <fullName evidence="6">tRNA(Ile)-lysidine synthase</fullName>
        <ecNumber evidence="6">6.3.4.19</ecNumber>
    </recommendedName>
    <alternativeName>
        <fullName evidence="6">tRNA(Ile)-2-lysyl-cytidine synthase</fullName>
    </alternativeName>
    <alternativeName>
        <fullName evidence="6">tRNA(Ile)-lysidine synthetase</fullName>
    </alternativeName>
</protein>
<comment type="similarity">
    <text evidence="6">Belongs to the tRNA(Ile)-lysidine synthase family.</text>
</comment>
<evidence type="ECO:0000313" key="9">
    <source>
        <dbReference type="Proteomes" id="UP000256253"/>
    </source>
</evidence>
<dbReference type="HAMAP" id="MF_01161">
    <property type="entry name" value="tRNA_Ile_lys_synt"/>
    <property type="match status" value="1"/>
</dbReference>
<dbReference type="NCBIfam" id="TIGR02432">
    <property type="entry name" value="lysidine_TilS_N"/>
    <property type="match status" value="1"/>
</dbReference>
<feature type="domain" description="tRNA(Ile)-lysidine/2-thiocytidine synthase N-terminal" evidence="7">
    <location>
        <begin position="27"/>
        <end position="200"/>
    </location>
</feature>
<keyword evidence="1 6" id="KW-0436">Ligase</keyword>
<dbReference type="SUPFAM" id="SSF82829">
    <property type="entry name" value="MesJ substrate recognition domain-like"/>
    <property type="match status" value="1"/>
</dbReference>
<name>A0A3D9UKY5_9MICO</name>
<proteinExistence type="inferred from homology"/>
<comment type="function">
    <text evidence="6">Ligates lysine onto the cytidine present at position 34 of the AUA codon-specific tRNA(Ile) that contains the anticodon CAU, in an ATP-dependent manner. Cytidine is converted to lysidine, thus changing the amino acid specificity of the tRNA from methionine to isoleucine.</text>
</comment>
<dbReference type="Gene3D" id="3.40.50.620">
    <property type="entry name" value="HUPs"/>
    <property type="match status" value="1"/>
</dbReference>
<keyword evidence="6" id="KW-0963">Cytoplasm</keyword>
<evidence type="ECO:0000256" key="4">
    <source>
        <dbReference type="ARBA" id="ARBA00022840"/>
    </source>
</evidence>
<dbReference type="PANTHER" id="PTHR43033:SF1">
    <property type="entry name" value="TRNA(ILE)-LYSIDINE SYNTHASE-RELATED"/>
    <property type="match status" value="1"/>
</dbReference>
<reference evidence="8 9" key="1">
    <citation type="submission" date="2018-08" db="EMBL/GenBank/DDBJ databases">
        <title>Sequencing the genomes of 1000 actinobacteria strains.</title>
        <authorList>
            <person name="Klenk H.-P."/>
        </authorList>
    </citation>
    <scope>NUCLEOTIDE SEQUENCE [LARGE SCALE GENOMIC DNA]</scope>
    <source>
        <strain evidence="8 9">DSM 22967</strain>
    </source>
</reference>
<dbReference type="PANTHER" id="PTHR43033">
    <property type="entry name" value="TRNA(ILE)-LYSIDINE SYNTHASE-RELATED"/>
    <property type="match status" value="1"/>
</dbReference>
<dbReference type="InterPro" id="IPR014729">
    <property type="entry name" value="Rossmann-like_a/b/a_fold"/>
</dbReference>
<dbReference type="SUPFAM" id="SSF52402">
    <property type="entry name" value="Adenine nucleotide alpha hydrolases-like"/>
    <property type="match status" value="1"/>
</dbReference>
<dbReference type="InterPro" id="IPR012795">
    <property type="entry name" value="tRNA_Ile_lys_synt_N"/>
</dbReference>
<evidence type="ECO:0000256" key="2">
    <source>
        <dbReference type="ARBA" id="ARBA00022694"/>
    </source>
</evidence>
<keyword evidence="2 6" id="KW-0819">tRNA processing</keyword>
<keyword evidence="9" id="KW-1185">Reference proteome</keyword>
<dbReference type="GO" id="GO:0005737">
    <property type="term" value="C:cytoplasm"/>
    <property type="evidence" value="ECO:0007669"/>
    <property type="project" value="UniProtKB-SubCell"/>
</dbReference>
<dbReference type="AlphaFoldDB" id="A0A3D9UKY5"/>
<sequence length="323" mass="34481">MPGPDPAVAAVRLGVRRALAPHRARRVVVACSGGADSTALAAAVAFEAPKLDVDPVVVIVDHGLQDDSAQVAAQVADRLRRLGLDTRIERVAVGADGGVEAAAREARYARLREVAARIGAAAILLGHTRDDQAETVLLGLVRGSGTRSLAGMAPVAGDLVRPLLEVTRAQTRAACAAEGHEFWDDPHNDDPRFLRVRVRRALAHLETDLGPGLIVGLARTADLARQDADHLDAEAEAARTRLGSAPWPVDTLVDLPVAVRTRWWRRALTDAGATLADLSSTHVRWLEALLTDWIGQGPVDVPGGLRVVRADGLVHLRRSRRVE</sequence>